<dbReference type="PaxDb" id="186497-PF0074"/>
<dbReference type="Gene3D" id="3.40.50.720">
    <property type="entry name" value="NAD(P)-binding Rossmann-like Domain"/>
    <property type="match status" value="1"/>
</dbReference>
<dbReference type="InterPro" id="IPR020904">
    <property type="entry name" value="Sc_DH/Rdtase_CS"/>
</dbReference>
<dbReference type="PhylomeDB" id="Q8U4K9"/>
<evidence type="ECO:0000256" key="1">
    <source>
        <dbReference type="ARBA" id="ARBA00006484"/>
    </source>
</evidence>
<proteinExistence type="inferred from homology"/>
<dbReference type="InterPro" id="IPR036291">
    <property type="entry name" value="NAD(P)-bd_dom_sf"/>
</dbReference>
<dbReference type="InterPro" id="IPR002347">
    <property type="entry name" value="SDR_fam"/>
</dbReference>
<name>Q8U4K9_PYRFU</name>
<dbReference type="Proteomes" id="UP000001013">
    <property type="component" value="Chromosome"/>
</dbReference>
<dbReference type="SUPFAM" id="SSF51735">
    <property type="entry name" value="NAD(P)-binding Rossmann-fold domains"/>
    <property type="match status" value="1"/>
</dbReference>
<reference evidence="3 4" key="1">
    <citation type="journal article" date="1999" name="Genetics">
        <title>Divergence of the hyperthermophilic archaea Pyrococcus furiosus and P. horikoshii inferred from complete genomic sequences.</title>
        <authorList>
            <person name="Maeder D.L."/>
            <person name="Weiss R.B."/>
            <person name="Dunn D.M."/>
            <person name="Cherry J.L."/>
            <person name="Gonzalez J.M."/>
            <person name="DiRuggiero J."/>
            <person name="Robb F.T."/>
        </authorList>
    </citation>
    <scope>NUCLEOTIDE SEQUENCE [LARGE SCALE GENOMIC DNA]</scope>
    <source>
        <strain evidence="4">ATCC 43587 / DSM 3638 / JCM 8422 / Vc1</strain>
    </source>
</reference>
<dbReference type="PATRIC" id="fig|186497.12.peg.78"/>
<dbReference type="PRINTS" id="PR00081">
    <property type="entry name" value="GDHRDH"/>
</dbReference>
<dbReference type="Pfam" id="PF00106">
    <property type="entry name" value="adh_short"/>
    <property type="match status" value="1"/>
</dbReference>
<dbReference type="CDD" id="cd05233">
    <property type="entry name" value="SDR_c"/>
    <property type="match status" value="1"/>
</dbReference>
<dbReference type="AlphaFoldDB" id="Q8U4K9"/>
<accession>Q8U4K9</accession>
<dbReference type="STRING" id="186497.PF0074"/>
<evidence type="ECO:0000256" key="2">
    <source>
        <dbReference type="ARBA" id="ARBA00023002"/>
    </source>
</evidence>
<dbReference type="PANTHER" id="PTHR42901">
    <property type="entry name" value="ALCOHOL DEHYDROGENASE"/>
    <property type="match status" value="1"/>
</dbReference>
<dbReference type="PROSITE" id="PS00061">
    <property type="entry name" value="ADH_SHORT"/>
    <property type="match status" value="1"/>
</dbReference>
<dbReference type="eggNOG" id="arCOG01265">
    <property type="taxonomic scope" value="Archaea"/>
</dbReference>
<keyword evidence="4" id="KW-1185">Reference proteome</keyword>
<dbReference type="GO" id="GO:0016491">
    <property type="term" value="F:oxidoreductase activity"/>
    <property type="evidence" value="ECO:0007669"/>
    <property type="project" value="UniProtKB-KW"/>
</dbReference>
<evidence type="ECO:0000313" key="4">
    <source>
        <dbReference type="Proteomes" id="UP000001013"/>
    </source>
</evidence>
<evidence type="ECO:0000313" key="3">
    <source>
        <dbReference type="EMBL" id="AAL80198.1"/>
    </source>
</evidence>
<sequence length="251" mass="27984">MSKNYKKHQAYIAGRDKMKVAVITGASRGIGEAIAKALAEDGYSLALGARSVDRLEKIAKELSEKHGVEVFYDYLDVSKPESVEEFARKTLAHFGDVDVVVANAGLGYFGRLEELTEEQFHEMIEVNLLGVWRTIKAFLNSLKRTGGVAIVVTSDVSARLLPYGGGYVATKWAARALVRTFQIENPDVRFFELRPGAVDTYFGGSKAGKPKEQGYLKPEEVAEAVKYLLRLPKDVRVEELMLRSIYQKPEY</sequence>
<dbReference type="HOGENOM" id="CLU_010194_2_10_2"/>
<dbReference type="EMBL" id="AE009950">
    <property type="protein sequence ID" value="AAL80198.1"/>
    <property type="molecule type" value="Genomic_DNA"/>
</dbReference>
<dbReference type="PANTHER" id="PTHR42901:SF1">
    <property type="entry name" value="ALCOHOL DEHYDROGENASE"/>
    <property type="match status" value="1"/>
</dbReference>
<keyword evidence="2" id="KW-0560">Oxidoreductase</keyword>
<dbReference type="KEGG" id="pfu:PF0074"/>
<organism evidence="3 4">
    <name type="scientific">Pyrococcus furiosus (strain ATCC 43587 / DSM 3638 / JCM 8422 / Vc1)</name>
    <dbReference type="NCBI Taxonomy" id="186497"/>
    <lineage>
        <taxon>Archaea</taxon>
        <taxon>Methanobacteriati</taxon>
        <taxon>Methanobacteriota</taxon>
        <taxon>Thermococci</taxon>
        <taxon>Thermococcales</taxon>
        <taxon>Thermococcaceae</taxon>
        <taxon>Pyrococcus</taxon>
    </lineage>
</organism>
<dbReference type="SMR" id="Q8U4K9"/>
<gene>
    <name evidence="3" type="ordered locus">PF0074</name>
</gene>
<comment type="similarity">
    <text evidence="1">Belongs to the short-chain dehydrogenases/reductases (SDR) family.</text>
</comment>
<protein>
    <submittedName>
        <fullName evidence="3">Alcohol dehydrogenase, short chain</fullName>
    </submittedName>
</protein>